<organism evidence="3 4">
    <name type="scientific">Giardia duodenalis assemblage B</name>
    <dbReference type="NCBI Taxonomy" id="1394984"/>
    <lineage>
        <taxon>Eukaryota</taxon>
        <taxon>Metamonada</taxon>
        <taxon>Diplomonadida</taxon>
        <taxon>Hexamitidae</taxon>
        <taxon>Giardiinae</taxon>
        <taxon>Giardia</taxon>
    </lineage>
</organism>
<dbReference type="OrthoDB" id="10258122at2759"/>
<reference evidence="3 4" key="1">
    <citation type="journal article" date="2015" name="Mol. Biochem. Parasitol.">
        <title>Identification of polymorphic genes for use in assemblage B genotyping assays through comparative genomics of multiple assemblage B Giardia duodenalis isolates.</title>
        <authorList>
            <person name="Wielinga C."/>
            <person name="Thompson R.C."/>
            <person name="Monis P."/>
            <person name="Ryan U."/>
        </authorList>
    </citation>
    <scope>NUCLEOTIDE SEQUENCE [LARGE SCALE GENOMIC DNA]</scope>
    <source>
        <strain evidence="3 4">BAH15c1</strain>
    </source>
</reference>
<comment type="caution">
    <text evidence="3">The sequence shown here is derived from an EMBL/GenBank/DDBJ whole genome shotgun (WGS) entry which is preliminary data.</text>
</comment>
<accession>A0A132NPP5</accession>
<gene>
    <name evidence="3" type="ORF">QR46_3978</name>
</gene>
<feature type="coiled-coil region" evidence="1">
    <location>
        <begin position="399"/>
        <end position="426"/>
    </location>
</feature>
<dbReference type="EMBL" id="JXTI01000139">
    <property type="protein sequence ID" value="KWX12040.1"/>
    <property type="molecule type" value="Genomic_DNA"/>
</dbReference>
<feature type="region of interest" description="Disordered" evidence="2">
    <location>
        <begin position="183"/>
        <end position="339"/>
    </location>
</feature>
<sequence>MLIFSTEVDFTTSILTHGNKLLMPKENSGSGDNTEESEVYDEGICFLCKKALEDAPDDTMCVVCHRYCHLKCTDLKGHPRLASLASTKALEFRISKDPETRQLMENVTVSSIGKLALFKYHCPACRQKLSRARQYEESQCRTLFNTLIELMNNSKALQPPAPVKKKQEATYRKVKLEPCDASLHKYPSSVKNNHLGKASSKGTGEQVKVRPAMAPSREPSNKKHAPQKNNHGIASDTSSTISEPSTTSSDEFRPSRTSPDTDTGSDCLQSVSTDDAPQGLQNDNQENHPIDVQASPPRRKPRKTAQQPTKKAAANKASTKRTASRSTKRSKTSVTTRGKVRAPVDEETLKLITLKRACFDDPDYIFKNYFKRSVRGFSMSRVYKVAGNIYKKIYFKSDKDIYNLQAEFLTRRIETLESESADLLLKMPPHARREFESLYPRLKKKKLRSIDRIVQPELHPNLFEDSDEKRDCNNLMTIYINHANVLGKYLLIKKFYITGNNYSPDELRYINFKQLLYPTNHVNNTPLIRFLSIQFTPTDAWFLSNFHDYFSKVTAEDMLLSIRNKVKVRNIYSTYDNCSDLIRFLRANFICDTIAEPNQIADDQFFVFSIRFVSLFSFLFIRHPSILFDRSIKLDNLTSALAKIISYRGREFSILTNLVEMTPIKPVPYEFAEISPQVSNIIDRLNLTSVSVGTTSADSSALRMMTHPIFNSAFRVFLSKGFVQQVLKHDGLYYRVKDWASDFSQLNLSFASINSRENVHLMSACSVAPPSLDAISENLSVYSRAGGYLLGRLYEYIEEICYLMSREFREDPLPDLPENYNDSKLVFDPIFHRYERSIRLHILSAVQPVDFFEVICRPDVLSSKKFDRLNNDFRAHVWMFTSCYKTQSCSNTSNYLSEQFECNHAADTDEASTESDNVVVKPRARRANTQLKRRVHA</sequence>
<evidence type="ECO:0000313" key="4">
    <source>
        <dbReference type="Proteomes" id="UP000070089"/>
    </source>
</evidence>
<dbReference type="VEuPathDB" id="GiardiaDB:QR46_3978"/>
<feature type="compositionally biased region" description="Low complexity" evidence="2">
    <location>
        <begin position="304"/>
        <end position="317"/>
    </location>
</feature>
<evidence type="ECO:0000256" key="1">
    <source>
        <dbReference type="SAM" id="Coils"/>
    </source>
</evidence>
<evidence type="ECO:0000313" key="3">
    <source>
        <dbReference type="EMBL" id="KWX12040.1"/>
    </source>
</evidence>
<protein>
    <submittedName>
        <fullName evidence="3">Uncharacterized protein</fullName>
    </submittedName>
</protein>
<feature type="compositionally biased region" description="Basic residues" evidence="2">
    <location>
        <begin position="318"/>
        <end position="331"/>
    </location>
</feature>
<feature type="compositionally biased region" description="Low complexity" evidence="2">
    <location>
        <begin position="235"/>
        <end position="249"/>
    </location>
</feature>
<dbReference type="AlphaFoldDB" id="A0A132NPP5"/>
<keyword evidence="1" id="KW-0175">Coiled coil</keyword>
<dbReference type="Proteomes" id="UP000070089">
    <property type="component" value="Unassembled WGS sequence"/>
</dbReference>
<name>A0A132NPP5_GIAIN</name>
<proteinExistence type="predicted"/>
<feature type="compositionally biased region" description="Polar residues" evidence="2">
    <location>
        <begin position="255"/>
        <end position="284"/>
    </location>
</feature>
<evidence type="ECO:0000256" key="2">
    <source>
        <dbReference type="SAM" id="MobiDB-lite"/>
    </source>
</evidence>